<protein>
    <submittedName>
        <fullName evidence="2">Uncharacterized protein</fullName>
    </submittedName>
</protein>
<name>A0ABQ3PFQ7_9ACTN</name>
<dbReference type="Proteomes" id="UP001052739">
    <property type="component" value="Unassembled WGS sequence"/>
</dbReference>
<dbReference type="EMBL" id="BNDW01000040">
    <property type="protein sequence ID" value="GHI23865.1"/>
    <property type="molecule type" value="Genomic_DNA"/>
</dbReference>
<evidence type="ECO:0000313" key="3">
    <source>
        <dbReference type="Proteomes" id="UP001052739"/>
    </source>
</evidence>
<evidence type="ECO:0000313" key="2">
    <source>
        <dbReference type="EMBL" id="GHI23865.1"/>
    </source>
</evidence>
<feature type="compositionally biased region" description="Gly residues" evidence="1">
    <location>
        <begin position="86"/>
        <end position="98"/>
    </location>
</feature>
<sequence>MVVVAVGSGSSDEAGSTESEEAEEDGGEATVGDASPRSMPTTRLATMPSRGRAIPATHHAHRGCSDRGGPGGGGGGGEYRGDGEEGGCCGGGGGAAPT</sequence>
<proteinExistence type="predicted"/>
<gene>
    <name evidence="2" type="ORF">Shyd_52360</name>
</gene>
<reference evidence="2" key="1">
    <citation type="submission" date="2024-05" db="EMBL/GenBank/DDBJ databases">
        <title>Whole genome shotgun sequence of Streptomyces hydrogenans NBRC 13475.</title>
        <authorList>
            <person name="Komaki H."/>
            <person name="Tamura T."/>
        </authorList>
    </citation>
    <scope>NUCLEOTIDE SEQUENCE</scope>
    <source>
        <strain evidence="2">NBRC 13475</strain>
    </source>
</reference>
<evidence type="ECO:0000256" key="1">
    <source>
        <dbReference type="SAM" id="MobiDB-lite"/>
    </source>
</evidence>
<organism evidence="2 3">
    <name type="scientific">Streptomyces hydrogenans</name>
    <dbReference type="NCBI Taxonomy" id="1873719"/>
    <lineage>
        <taxon>Bacteria</taxon>
        <taxon>Bacillati</taxon>
        <taxon>Actinomycetota</taxon>
        <taxon>Actinomycetes</taxon>
        <taxon>Kitasatosporales</taxon>
        <taxon>Streptomycetaceae</taxon>
        <taxon>Streptomyces</taxon>
    </lineage>
</organism>
<feature type="compositionally biased region" description="Acidic residues" evidence="1">
    <location>
        <begin position="18"/>
        <end position="27"/>
    </location>
</feature>
<feature type="compositionally biased region" description="Gly residues" evidence="1">
    <location>
        <begin position="66"/>
        <end position="78"/>
    </location>
</feature>
<feature type="region of interest" description="Disordered" evidence="1">
    <location>
        <begin position="1"/>
        <end position="98"/>
    </location>
</feature>
<keyword evidence="3" id="KW-1185">Reference proteome</keyword>
<comment type="caution">
    <text evidence="2">The sequence shown here is derived from an EMBL/GenBank/DDBJ whole genome shotgun (WGS) entry which is preliminary data.</text>
</comment>
<accession>A0ABQ3PFQ7</accession>
<feature type="compositionally biased region" description="Low complexity" evidence="1">
    <location>
        <begin position="7"/>
        <end position="17"/>
    </location>
</feature>